<keyword evidence="2" id="KW-1185">Reference proteome</keyword>
<dbReference type="Proteomes" id="UP001168821">
    <property type="component" value="Unassembled WGS sequence"/>
</dbReference>
<comment type="caution">
    <text evidence="1">The sequence shown here is derived from an EMBL/GenBank/DDBJ whole genome shotgun (WGS) entry which is preliminary data.</text>
</comment>
<evidence type="ECO:0000313" key="2">
    <source>
        <dbReference type="Proteomes" id="UP001168821"/>
    </source>
</evidence>
<evidence type="ECO:0008006" key="3">
    <source>
        <dbReference type="Google" id="ProtNLM"/>
    </source>
</evidence>
<dbReference type="EMBL" id="JALNTZ010000004">
    <property type="protein sequence ID" value="KAJ3656087.1"/>
    <property type="molecule type" value="Genomic_DNA"/>
</dbReference>
<organism evidence="1 2">
    <name type="scientific">Zophobas morio</name>
    <dbReference type="NCBI Taxonomy" id="2755281"/>
    <lineage>
        <taxon>Eukaryota</taxon>
        <taxon>Metazoa</taxon>
        <taxon>Ecdysozoa</taxon>
        <taxon>Arthropoda</taxon>
        <taxon>Hexapoda</taxon>
        <taxon>Insecta</taxon>
        <taxon>Pterygota</taxon>
        <taxon>Neoptera</taxon>
        <taxon>Endopterygota</taxon>
        <taxon>Coleoptera</taxon>
        <taxon>Polyphaga</taxon>
        <taxon>Cucujiformia</taxon>
        <taxon>Tenebrionidae</taxon>
        <taxon>Zophobas</taxon>
    </lineage>
</organism>
<dbReference type="AlphaFoldDB" id="A0AA38IG74"/>
<sequence length="105" mass="11943">MSGVLQGSVLGLILFVAYTADIKNIITSPFAMFVDGIKLYSNCANYRDLERDLQAIYDWIHGWLLPLNLNKCIILHLGNNNPKHVYFVDNLLLSCIDSHLQFVMD</sequence>
<evidence type="ECO:0000313" key="1">
    <source>
        <dbReference type="EMBL" id="KAJ3656087.1"/>
    </source>
</evidence>
<name>A0AA38IG74_9CUCU</name>
<gene>
    <name evidence="1" type="ORF">Zmor_015188</name>
</gene>
<accession>A0AA38IG74</accession>
<protein>
    <recommendedName>
        <fullName evidence="3">Reverse transcriptase domain-containing protein</fullName>
    </recommendedName>
</protein>
<reference evidence="1" key="1">
    <citation type="journal article" date="2023" name="G3 (Bethesda)">
        <title>Whole genome assemblies of Zophobas morio and Tenebrio molitor.</title>
        <authorList>
            <person name="Kaur S."/>
            <person name="Stinson S.A."/>
            <person name="diCenzo G.C."/>
        </authorList>
    </citation>
    <scope>NUCLEOTIDE SEQUENCE</scope>
    <source>
        <strain evidence="1">QUZm001</strain>
    </source>
</reference>
<proteinExistence type="predicted"/>